<dbReference type="InterPro" id="IPR023210">
    <property type="entry name" value="NADP_OxRdtase_dom"/>
</dbReference>
<keyword evidence="7" id="KW-1185">Reference proteome</keyword>
<accession>A0A9N9LD03</accession>
<name>A0A9N9LD03_9HELO</name>
<dbReference type="InterPro" id="IPR018170">
    <property type="entry name" value="Aldo/ket_reductase_CS"/>
</dbReference>
<dbReference type="PROSITE" id="PS00798">
    <property type="entry name" value="ALDOKETO_REDUCTASE_1"/>
    <property type="match status" value="1"/>
</dbReference>
<dbReference type="PANTHER" id="PTHR43827:SF13">
    <property type="entry name" value="ALDO_KETO REDUCTASE FAMILY PROTEIN"/>
    <property type="match status" value="1"/>
</dbReference>
<dbReference type="EMBL" id="CAJVRL010000127">
    <property type="protein sequence ID" value="CAG8962218.1"/>
    <property type="molecule type" value="Genomic_DNA"/>
</dbReference>
<feature type="active site" description="Proton donor" evidence="2">
    <location>
        <position position="81"/>
    </location>
</feature>
<dbReference type="AlphaFoldDB" id="A0A9N9LD03"/>
<evidence type="ECO:0000259" key="5">
    <source>
        <dbReference type="Pfam" id="PF00248"/>
    </source>
</evidence>
<dbReference type="Gene3D" id="3.20.20.100">
    <property type="entry name" value="NADP-dependent oxidoreductase domain"/>
    <property type="match status" value="1"/>
</dbReference>
<dbReference type="OrthoDB" id="416253at2759"/>
<dbReference type="CDD" id="cd19071">
    <property type="entry name" value="AKR_AKR1-5-like"/>
    <property type="match status" value="1"/>
</dbReference>
<sequence length="322" mass="36380">MQKLASLSKLQHTVSKSSIQRMTSNSTTALRSTLSLPNAKNAKEIPRIHLGVYMTSGRTCSTAVTHALNAGYRAFDSAEWYGNEKAVGSAILAFLNSPENQRKGEEKVKREDIWFTTKLKENKSEEETRRKIEKSIQECGLGYIDLYLLHSPYAYGKTDPKETRKNCWKAVETAIKEGSVKVGGVSNFGVKHLKELLDDEEIKIKPAINQIEVHPFNTQPEITSFCKENGIVVEAYAPLARAMRARHPQILELAGKYSCTWAQLMIKWSLQHGYVTLPKSVKQERIVKNKEVDGFTIHEEDMRILDGLDERLVTDWDPTDAP</sequence>
<evidence type="ECO:0000256" key="2">
    <source>
        <dbReference type="PIRSR" id="PIRSR000097-1"/>
    </source>
</evidence>
<dbReference type="PROSITE" id="PS00063">
    <property type="entry name" value="ALDOKETO_REDUCTASE_3"/>
    <property type="match status" value="1"/>
</dbReference>
<evidence type="ECO:0000256" key="4">
    <source>
        <dbReference type="PIRSR" id="PIRSR000097-3"/>
    </source>
</evidence>
<dbReference type="Pfam" id="PF00248">
    <property type="entry name" value="Aldo_ket_red"/>
    <property type="match status" value="1"/>
</dbReference>
<evidence type="ECO:0000256" key="3">
    <source>
        <dbReference type="PIRSR" id="PIRSR000097-2"/>
    </source>
</evidence>
<dbReference type="PANTHER" id="PTHR43827">
    <property type="entry name" value="2,5-DIKETO-D-GLUCONIC ACID REDUCTASE"/>
    <property type="match status" value="1"/>
</dbReference>
<organism evidence="6 7">
    <name type="scientific">Hymenoscyphus fraxineus</name>
    <dbReference type="NCBI Taxonomy" id="746836"/>
    <lineage>
        <taxon>Eukaryota</taxon>
        <taxon>Fungi</taxon>
        <taxon>Dikarya</taxon>
        <taxon>Ascomycota</taxon>
        <taxon>Pezizomycotina</taxon>
        <taxon>Leotiomycetes</taxon>
        <taxon>Helotiales</taxon>
        <taxon>Helotiaceae</taxon>
        <taxon>Hymenoscyphus</taxon>
    </lineage>
</organism>
<dbReference type="SUPFAM" id="SSF51430">
    <property type="entry name" value="NAD(P)-linked oxidoreductase"/>
    <property type="match status" value="1"/>
</dbReference>
<dbReference type="InterPro" id="IPR020471">
    <property type="entry name" value="AKR"/>
</dbReference>
<dbReference type="PIRSF" id="PIRSF000097">
    <property type="entry name" value="AKR"/>
    <property type="match status" value="1"/>
</dbReference>
<protein>
    <recommendedName>
        <fullName evidence="5">NADP-dependent oxidoreductase domain-containing protein</fullName>
    </recommendedName>
</protein>
<proteinExistence type="predicted"/>
<evidence type="ECO:0000313" key="6">
    <source>
        <dbReference type="EMBL" id="CAG8962218.1"/>
    </source>
</evidence>
<keyword evidence="1" id="KW-0560">Oxidoreductase</keyword>
<evidence type="ECO:0000313" key="7">
    <source>
        <dbReference type="Proteomes" id="UP000696280"/>
    </source>
</evidence>
<reference evidence="6" key="1">
    <citation type="submission" date="2021-07" db="EMBL/GenBank/DDBJ databases">
        <authorList>
            <person name="Durling M."/>
        </authorList>
    </citation>
    <scope>NUCLEOTIDE SEQUENCE</scope>
</reference>
<gene>
    <name evidence="6" type="ORF">HYFRA_00005271</name>
</gene>
<comment type="caution">
    <text evidence="6">The sequence shown here is derived from an EMBL/GenBank/DDBJ whole genome shotgun (WGS) entry which is preliminary data.</text>
</comment>
<feature type="site" description="Lowers pKa of active site Tyr" evidence="4">
    <location>
        <position position="118"/>
    </location>
</feature>
<feature type="binding site" evidence="3">
    <location>
        <position position="150"/>
    </location>
    <ligand>
        <name>substrate</name>
    </ligand>
</feature>
<dbReference type="InterPro" id="IPR036812">
    <property type="entry name" value="NAD(P)_OxRdtase_dom_sf"/>
</dbReference>
<dbReference type="Proteomes" id="UP000696280">
    <property type="component" value="Unassembled WGS sequence"/>
</dbReference>
<feature type="domain" description="NADP-dependent oxidoreductase" evidence="5">
    <location>
        <begin position="63"/>
        <end position="309"/>
    </location>
</feature>
<evidence type="ECO:0000256" key="1">
    <source>
        <dbReference type="ARBA" id="ARBA00023002"/>
    </source>
</evidence>
<dbReference type="PRINTS" id="PR00069">
    <property type="entry name" value="ALDKETRDTASE"/>
</dbReference>
<dbReference type="FunFam" id="3.20.20.100:FF:000002">
    <property type="entry name" value="2,5-diketo-D-gluconic acid reductase A"/>
    <property type="match status" value="1"/>
</dbReference>
<dbReference type="GO" id="GO:0016616">
    <property type="term" value="F:oxidoreductase activity, acting on the CH-OH group of donors, NAD or NADP as acceptor"/>
    <property type="evidence" value="ECO:0007669"/>
    <property type="project" value="UniProtKB-ARBA"/>
</dbReference>